<gene>
    <name evidence="3" type="ORF">PGLA_07590</name>
</gene>
<sequence length="70" mass="7686">MLIFMVIVAIALGLLSIFNPSFAWNFNEGWKVNGDSEPSSTYLSVTKFYGLISSLFGLLLLISGILKLTL</sequence>
<accession>A0A168MF55</accession>
<dbReference type="Proteomes" id="UP000076967">
    <property type="component" value="Unassembled WGS sequence"/>
</dbReference>
<feature type="domain" description="DUF6199" evidence="2">
    <location>
        <begin position="6"/>
        <end position="63"/>
    </location>
</feature>
<keyword evidence="1" id="KW-1133">Transmembrane helix</keyword>
<organism evidence="3 4">
    <name type="scientific">Paenibacillus glacialis</name>
    <dbReference type="NCBI Taxonomy" id="494026"/>
    <lineage>
        <taxon>Bacteria</taxon>
        <taxon>Bacillati</taxon>
        <taxon>Bacillota</taxon>
        <taxon>Bacilli</taxon>
        <taxon>Bacillales</taxon>
        <taxon>Paenibacillaceae</taxon>
        <taxon>Paenibacillus</taxon>
    </lineage>
</organism>
<evidence type="ECO:0000259" key="2">
    <source>
        <dbReference type="Pfam" id="PF19701"/>
    </source>
</evidence>
<protein>
    <recommendedName>
        <fullName evidence="2">DUF6199 domain-containing protein</fullName>
    </recommendedName>
</protein>
<feature type="transmembrane region" description="Helical" evidence="1">
    <location>
        <begin position="47"/>
        <end position="66"/>
    </location>
</feature>
<comment type="caution">
    <text evidence="3">The sequence shown here is derived from an EMBL/GenBank/DDBJ whole genome shotgun (WGS) entry which is preliminary data.</text>
</comment>
<dbReference type="EMBL" id="LVJH01000007">
    <property type="protein sequence ID" value="OAB44604.1"/>
    <property type="molecule type" value="Genomic_DNA"/>
</dbReference>
<dbReference type="STRING" id="494026.PGLA_07590"/>
<proteinExistence type="predicted"/>
<evidence type="ECO:0000256" key="1">
    <source>
        <dbReference type="SAM" id="Phobius"/>
    </source>
</evidence>
<dbReference type="OrthoDB" id="2088419at2"/>
<keyword evidence="1" id="KW-0812">Transmembrane</keyword>
<evidence type="ECO:0000313" key="3">
    <source>
        <dbReference type="EMBL" id="OAB44604.1"/>
    </source>
</evidence>
<dbReference type="AlphaFoldDB" id="A0A168MF55"/>
<evidence type="ECO:0000313" key="4">
    <source>
        <dbReference type="Proteomes" id="UP000076967"/>
    </source>
</evidence>
<keyword evidence="1" id="KW-0472">Membrane</keyword>
<dbReference type="Pfam" id="PF19701">
    <property type="entry name" value="DUF6199"/>
    <property type="match status" value="1"/>
</dbReference>
<dbReference type="InterPro" id="IPR045679">
    <property type="entry name" value="DUF6199"/>
</dbReference>
<keyword evidence="4" id="KW-1185">Reference proteome</keyword>
<name>A0A168MF55_9BACL</name>
<reference evidence="3 4" key="1">
    <citation type="submission" date="2016-03" db="EMBL/GenBank/DDBJ databases">
        <title>Draft genome sequence of Paenibacillus glacialis DSM 22343.</title>
        <authorList>
            <person name="Shin S.-K."/>
            <person name="Yi H."/>
        </authorList>
    </citation>
    <scope>NUCLEOTIDE SEQUENCE [LARGE SCALE GENOMIC DNA]</scope>
    <source>
        <strain evidence="3 4">DSM 22343</strain>
    </source>
</reference>